<dbReference type="CDD" id="cd00052">
    <property type="entry name" value="EH"/>
    <property type="match status" value="1"/>
</dbReference>
<sequence>MEGLTLSDAEQKYYADLFSYCDVDSTKKVAANGRVLELFRAAQLPHEVVVQIKELCGAKRLGYFGRSQFYIALKLVAVAQSGFPLRVESINTVKDLPLPRFVASKNEQESRHTASYSSDSENQGSYSGVIPPPPGRGQVKKGSVGHDTVQPRTSADQQEPVSPVVSPQQSPPTSPHTWRKHNRHPSGGNSERPLAGPGPFWSPFSETQPVSSAGDAVWAGHSPPPPQENWDQTTVRTVASATTANEIRRQSSSYDDPWKITDEQRQYYVNQFKTIQPDLNGFIPGSAAKEFFTKSKLPILELSHIWELSDFDKDGALTLDEFCAAFHLVVARKNGYDLPEKLPESLMPKLIDLEDSADVGDQPGEVGYSGSPAEAPPSKSPSMPSLNQTWPELNQSSEQWETFSERSSSSQTLTQFDSNIAPADPDTAIVHPVPIRMTPSKIHMQEMELKRAGSDHTNPTSPLLVKTSDLSEENKINSSVKFASGNTVDGYSSSDSFTSDPEQIGNNVTHQRSHSGTSPDNTAPPPPPPRPQPSHSRSSSLDMNRTFTVTTGQQQAGVVAHPPAVPPRPQPSQAPGPVVHRPVDADGLITHTSTSPQQIPEQPNFADFSQFEVFAASNVNEQQDDETEKHPEVSTVEKASDSASSLRVAKTDSKIEEKTAASAPTNVSKGTTPLAPPPKPVRRRLKSEDELRPEVDEHTQKTGVLAAVLASQPSIPRSVGKDKKAIQASIRRNKETNTVLARLNSELQQQLKDVLEERISLEVQLEQLRPFSHL</sequence>
<keyword evidence="7" id="KW-1185">Reference proteome</keyword>
<dbReference type="PROSITE" id="PS50222">
    <property type="entry name" value="EF_HAND_2"/>
    <property type="match status" value="1"/>
</dbReference>
<dbReference type="PANTHER" id="PTHR11216:SF63">
    <property type="entry name" value="RALBP1-ASSOCIATED EPS DOMAIN-CONTAINING PROTEIN 1"/>
    <property type="match status" value="1"/>
</dbReference>
<dbReference type="InterPro" id="IPR000261">
    <property type="entry name" value="EH_dom"/>
</dbReference>
<keyword evidence="2" id="KW-0106">Calcium</keyword>
<feature type="compositionally biased region" description="Low complexity" evidence="4">
    <location>
        <begin position="157"/>
        <end position="168"/>
    </location>
</feature>
<evidence type="ECO:0000256" key="1">
    <source>
        <dbReference type="ARBA" id="ARBA00022723"/>
    </source>
</evidence>
<gene>
    <name evidence="8" type="primary">REPS1</name>
</gene>
<feature type="domain" description="EH" evidence="5">
    <location>
        <begin position="264"/>
        <end position="348"/>
    </location>
</feature>
<accession>A0ABM4JI01</accession>
<dbReference type="PANTHER" id="PTHR11216">
    <property type="entry name" value="EH DOMAIN"/>
    <property type="match status" value="1"/>
</dbReference>
<evidence type="ECO:0000259" key="5">
    <source>
        <dbReference type="PROSITE" id="PS50031"/>
    </source>
</evidence>
<dbReference type="PROSITE" id="PS50031">
    <property type="entry name" value="EH"/>
    <property type="match status" value="2"/>
</dbReference>
<name>A0ABM4JI01_EQUPR</name>
<evidence type="ECO:0000256" key="3">
    <source>
        <dbReference type="SAM" id="Coils"/>
    </source>
</evidence>
<dbReference type="RefSeq" id="XP_070415571.1">
    <property type="nucleotide sequence ID" value="XM_070559470.1"/>
</dbReference>
<dbReference type="GeneID" id="103563320"/>
<dbReference type="Gene3D" id="1.10.238.10">
    <property type="entry name" value="EF-hand"/>
    <property type="match status" value="2"/>
</dbReference>
<evidence type="ECO:0000256" key="2">
    <source>
        <dbReference type="ARBA" id="ARBA00022837"/>
    </source>
</evidence>
<keyword evidence="3" id="KW-0175">Coiled coil</keyword>
<feature type="compositionally biased region" description="Low complexity" evidence="4">
    <location>
        <begin position="553"/>
        <end position="562"/>
    </location>
</feature>
<feature type="compositionally biased region" description="Basic and acidic residues" evidence="4">
    <location>
        <begin position="686"/>
        <end position="699"/>
    </location>
</feature>
<dbReference type="SUPFAM" id="SSF47473">
    <property type="entry name" value="EF-hand"/>
    <property type="match status" value="2"/>
</dbReference>
<feature type="compositionally biased region" description="Pro residues" evidence="4">
    <location>
        <begin position="522"/>
        <end position="532"/>
    </location>
</feature>
<dbReference type="InterPro" id="IPR011992">
    <property type="entry name" value="EF-hand-dom_pair"/>
</dbReference>
<feature type="region of interest" description="Disordered" evidence="4">
    <location>
        <begin position="356"/>
        <end position="412"/>
    </location>
</feature>
<evidence type="ECO:0000313" key="7">
    <source>
        <dbReference type="Proteomes" id="UP001652662"/>
    </source>
</evidence>
<evidence type="ECO:0000313" key="8">
    <source>
        <dbReference type="RefSeq" id="XP_070415571.1"/>
    </source>
</evidence>
<keyword evidence="1" id="KW-0479">Metal-binding</keyword>
<feature type="compositionally biased region" description="Pro residues" evidence="4">
    <location>
        <begin position="563"/>
        <end position="574"/>
    </location>
</feature>
<dbReference type="InterPro" id="IPR002048">
    <property type="entry name" value="EF_hand_dom"/>
</dbReference>
<dbReference type="PROSITE" id="PS00018">
    <property type="entry name" value="EF_HAND_1"/>
    <property type="match status" value="1"/>
</dbReference>
<feature type="compositionally biased region" description="Polar residues" evidence="4">
    <location>
        <begin position="590"/>
        <end position="601"/>
    </location>
</feature>
<reference evidence="8" key="1">
    <citation type="submission" date="2025-08" db="UniProtKB">
        <authorList>
            <consortium name="RefSeq"/>
        </authorList>
    </citation>
    <scope>IDENTIFICATION</scope>
    <source>
        <tissue evidence="8">Blood</tissue>
    </source>
</reference>
<proteinExistence type="predicted"/>
<feature type="coiled-coil region" evidence="3">
    <location>
        <begin position="733"/>
        <end position="764"/>
    </location>
</feature>
<feature type="compositionally biased region" description="Polar residues" evidence="4">
    <location>
        <begin position="541"/>
        <end position="552"/>
    </location>
</feature>
<organism evidence="7 8">
    <name type="scientific">Equus przewalskii</name>
    <name type="common">Przewalski's horse</name>
    <name type="synonym">Equus caballus przewalskii</name>
    <dbReference type="NCBI Taxonomy" id="9798"/>
    <lineage>
        <taxon>Eukaryota</taxon>
        <taxon>Metazoa</taxon>
        <taxon>Chordata</taxon>
        <taxon>Craniata</taxon>
        <taxon>Vertebrata</taxon>
        <taxon>Euteleostomi</taxon>
        <taxon>Mammalia</taxon>
        <taxon>Eutheria</taxon>
        <taxon>Laurasiatheria</taxon>
        <taxon>Perissodactyla</taxon>
        <taxon>Equidae</taxon>
        <taxon>Equus</taxon>
    </lineage>
</organism>
<feature type="compositionally biased region" description="Polar residues" evidence="4">
    <location>
        <begin position="113"/>
        <end position="126"/>
    </location>
</feature>
<feature type="compositionally biased region" description="Polar residues" evidence="4">
    <location>
        <begin position="662"/>
        <end position="671"/>
    </location>
</feature>
<feature type="region of interest" description="Disordered" evidence="4">
    <location>
        <begin position="449"/>
        <end position="470"/>
    </location>
</feature>
<dbReference type="InterPro" id="IPR018247">
    <property type="entry name" value="EF_Hand_1_Ca_BS"/>
</dbReference>
<feature type="compositionally biased region" description="Polar residues" evidence="4">
    <location>
        <begin position="386"/>
        <end position="412"/>
    </location>
</feature>
<protein>
    <submittedName>
        <fullName evidence="8">RalBP1-associated Eps domain-containing protein 1 isoform X7</fullName>
    </submittedName>
</protein>
<feature type="compositionally biased region" description="Polar residues" evidence="4">
    <location>
        <begin position="483"/>
        <end position="521"/>
    </location>
</feature>
<feature type="compositionally biased region" description="Basic and acidic residues" evidence="4">
    <location>
        <begin position="649"/>
        <end position="659"/>
    </location>
</feature>
<feature type="region of interest" description="Disordered" evidence="4">
    <location>
        <begin position="104"/>
        <end position="231"/>
    </location>
</feature>
<dbReference type="Pfam" id="PF12763">
    <property type="entry name" value="EH"/>
    <property type="match status" value="2"/>
</dbReference>
<evidence type="ECO:0000259" key="6">
    <source>
        <dbReference type="PROSITE" id="PS50222"/>
    </source>
</evidence>
<feature type="domain" description="EH" evidence="5">
    <location>
        <begin position="10"/>
        <end position="113"/>
    </location>
</feature>
<feature type="domain" description="EF-hand" evidence="6">
    <location>
        <begin position="297"/>
        <end position="332"/>
    </location>
</feature>
<feature type="region of interest" description="Disordered" evidence="4">
    <location>
        <begin position="483"/>
        <end position="603"/>
    </location>
</feature>
<dbReference type="SMART" id="SM00027">
    <property type="entry name" value="EH"/>
    <property type="match status" value="2"/>
</dbReference>
<dbReference type="Proteomes" id="UP001652662">
    <property type="component" value="Chromosome 9"/>
</dbReference>
<evidence type="ECO:0000256" key="4">
    <source>
        <dbReference type="SAM" id="MobiDB-lite"/>
    </source>
</evidence>
<feature type="region of interest" description="Disordered" evidence="4">
    <location>
        <begin position="615"/>
        <end position="699"/>
    </location>
</feature>